<gene>
    <name evidence="1" type="ORF">SCUD_LOCUS14576</name>
</gene>
<evidence type="ECO:0000313" key="3">
    <source>
        <dbReference type="WBParaSite" id="SCUD_0001457901-mRNA-1"/>
    </source>
</evidence>
<evidence type="ECO:0000313" key="1">
    <source>
        <dbReference type="EMBL" id="VDP56797.1"/>
    </source>
</evidence>
<dbReference type="Proteomes" id="UP000279833">
    <property type="component" value="Unassembled WGS sequence"/>
</dbReference>
<sequence>MSMTSLAEAIYAWPCESISRGRADSPHSRTYQGIDRKLVHTPLVPSGSWIPCTLLVWNQGFPTPVGGSSISTNPVKATDVHFSSSQFRKPQSYRENTVSVHVRAFREGERTLPPSAILWHFVAFSKIKQLYGSTKHQ</sequence>
<reference evidence="1 2" key="2">
    <citation type="submission" date="2018-11" db="EMBL/GenBank/DDBJ databases">
        <authorList>
            <consortium name="Pathogen Informatics"/>
        </authorList>
    </citation>
    <scope>NUCLEOTIDE SEQUENCE [LARGE SCALE GENOMIC DNA]</scope>
    <source>
        <strain evidence="1">Dakar</strain>
        <strain evidence="2">Dakar, Senegal</strain>
    </source>
</reference>
<name>A0A183KHS5_9TREM</name>
<keyword evidence="2" id="KW-1185">Reference proteome</keyword>
<proteinExistence type="predicted"/>
<accession>A0A183KHS5</accession>
<dbReference type="AlphaFoldDB" id="A0A183KHS5"/>
<protein>
    <submittedName>
        <fullName evidence="1 3">Uncharacterized protein</fullName>
    </submittedName>
</protein>
<evidence type="ECO:0000313" key="2">
    <source>
        <dbReference type="Proteomes" id="UP000279833"/>
    </source>
</evidence>
<dbReference type="WBParaSite" id="SCUD_0001457901-mRNA-1">
    <property type="protein sequence ID" value="SCUD_0001457901-mRNA-1"/>
    <property type="gene ID" value="SCUD_0001457901"/>
</dbReference>
<reference evidence="3" key="1">
    <citation type="submission" date="2016-06" db="UniProtKB">
        <authorList>
            <consortium name="WormBaseParasite"/>
        </authorList>
    </citation>
    <scope>IDENTIFICATION</scope>
</reference>
<organism evidence="3">
    <name type="scientific">Schistosoma curassoni</name>
    <dbReference type="NCBI Taxonomy" id="6186"/>
    <lineage>
        <taxon>Eukaryota</taxon>
        <taxon>Metazoa</taxon>
        <taxon>Spiralia</taxon>
        <taxon>Lophotrochozoa</taxon>
        <taxon>Platyhelminthes</taxon>
        <taxon>Trematoda</taxon>
        <taxon>Digenea</taxon>
        <taxon>Strigeidida</taxon>
        <taxon>Schistosomatoidea</taxon>
        <taxon>Schistosomatidae</taxon>
        <taxon>Schistosoma</taxon>
    </lineage>
</organism>
<dbReference type="EMBL" id="UZAK01036835">
    <property type="protein sequence ID" value="VDP56797.1"/>
    <property type="molecule type" value="Genomic_DNA"/>
</dbReference>